<feature type="compositionally biased region" description="Pro residues" evidence="1">
    <location>
        <begin position="37"/>
        <end position="53"/>
    </location>
</feature>
<evidence type="ECO:0000256" key="1">
    <source>
        <dbReference type="SAM" id="MobiDB-lite"/>
    </source>
</evidence>
<dbReference type="PANTHER" id="PTHR47417">
    <property type="entry name" value="SMR DOMAIN-CONTAINING PROTEIN YPL199C"/>
    <property type="match status" value="1"/>
</dbReference>
<gene>
    <name evidence="3" type="ORF">BXZ70DRAFT_913025</name>
</gene>
<dbReference type="InterPro" id="IPR053020">
    <property type="entry name" value="Smr_domain_protein"/>
</dbReference>
<keyword evidence="4" id="KW-1185">Reference proteome</keyword>
<dbReference type="SMART" id="SM01162">
    <property type="entry name" value="DUF1771"/>
    <property type="match status" value="1"/>
</dbReference>
<dbReference type="SUPFAM" id="SSF160443">
    <property type="entry name" value="SMR domain-like"/>
    <property type="match status" value="1"/>
</dbReference>
<dbReference type="Gene3D" id="3.30.1370.110">
    <property type="match status" value="1"/>
</dbReference>
<dbReference type="OrthoDB" id="3231855at2759"/>
<dbReference type="SMART" id="SM00463">
    <property type="entry name" value="SMR"/>
    <property type="match status" value="1"/>
</dbReference>
<dbReference type="InterPro" id="IPR036063">
    <property type="entry name" value="Smr_dom_sf"/>
</dbReference>
<dbReference type="Proteomes" id="UP000813824">
    <property type="component" value="Unassembled WGS sequence"/>
</dbReference>
<proteinExistence type="predicted"/>
<feature type="region of interest" description="Disordered" evidence="1">
    <location>
        <begin position="21"/>
        <end position="81"/>
    </location>
</feature>
<dbReference type="Pfam" id="PF08590">
    <property type="entry name" value="DUF1771"/>
    <property type="match status" value="1"/>
</dbReference>
<dbReference type="Pfam" id="PF01713">
    <property type="entry name" value="Smr"/>
    <property type="match status" value="1"/>
</dbReference>
<dbReference type="PANTHER" id="PTHR47417:SF1">
    <property type="entry name" value="SMR DOMAIN-CONTAINING PROTEIN YPL199C"/>
    <property type="match status" value="1"/>
</dbReference>
<evidence type="ECO:0000259" key="2">
    <source>
        <dbReference type="PROSITE" id="PS50828"/>
    </source>
</evidence>
<sequence>MGFFGSLFNGLINIICGGPPSSPIPTPHARPDEYTPPTVPHKPPTQARPPQSYPPTSERPPHSPPAGRKPFQRVDQNQVNQNNEHYVSLRKRANDAGDQMAQCFERSHQAYANGNGALAKELSNEGKRHQQEMDKLNKEASEWIFVENNKDSNPNEVDLHGLYVKEAITYTDRAIQDARQRGESEIHLIVGKGLHSRGGVAKLKPAIEDLIQKHSLVAQLDPNNTGVLIVTLDGPHKGAGKVMNPDDIARGIESREEGCTIM</sequence>
<name>A0A8K0UYF9_9AGAR</name>
<dbReference type="InterPro" id="IPR002625">
    <property type="entry name" value="Smr_dom"/>
</dbReference>
<accession>A0A8K0UYF9</accession>
<comment type="caution">
    <text evidence="3">The sequence shown here is derived from an EMBL/GenBank/DDBJ whole genome shotgun (WGS) entry which is preliminary data.</text>
</comment>
<dbReference type="AlphaFoldDB" id="A0A8K0UYF9"/>
<reference evidence="3" key="1">
    <citation type="journal article" date="2021" name="New Phytol.">
        <title>Evolutionary innovations through gain and loss of genes in the ectomycorrhizal Boletales.</title>
        <authorList>
            <person name="Wu G."/>
            <person name="Miyauchi S."/>
            <person name="Morin E."/>
            <person name="Kuo A."/>
            <person name="Drula E."/>
            <person name="Varga T."/>
            <person name="Kohler A."/>
            <person name="Feng B."/>
            <person name="Cao Y."/>
            <person name="Lipzen A."/>
            <person name="Daum C."/>
            <person name="Hundley H."/>
            <person name="Pangilinan J."/>
            <person name="Johnson J."/>
            <person name="Barry K."/>
            <person name="LaButti K."/>
            <person name="Ng V."/>
            <person name="Ahrendt S."/>
            <person name="Min B."/>
            <person name="Choi I.G."/>
            <person name="Park H."/>
            <person name="Plett J.M."/>
            <person name="Magnuson J."/>
            <person name="Spatafora J.W."/>
            <person name="Nagy L.G."/>
            <person name="Henrissat B."/>
            <person name="Grigoriev I.V."/>
            <person name="Yang Z.L."/>
            <person name="Xu J."/>
            <person name="Martin F.M."/>
        </authorList>
    </citation>
    <scope>NUCLEOTIDE SEQUENCE</scope>
    <source>
        <strain evidence="3">KKN 215</strain>
    </source>
</reference>
<feature type="domain" description="Smr" evidence="2">
    <location>
        <begin position="157"/>
        <end position="233"/>
    </location>
</feature>
<dbReference type="InterPro" id="IPR013899">
    <property type="entry name" value="DUF1771"/>
</dbReference>
<protein>
    <recommendedName>
        <fullName evidence="2">Smr domain-containing protein</fullName>
    </recommendedName>
</protein>
<organism evidence="3 4">
    <name type="scientific">Cristinia sonorae</name>
    <dbReference type="NCBI Taxonomy" id="1940300"/>
    <lineage>
        <taxon>Eukaryota</taxon>
        <taxon>Fungi</taxon>
        <taxon>Dikarya</taxon>
        <taxon>Basidiomycota</taxon>
        <taxon>Agaricomycotina</taxon>
        <taxon>Agaricomycetes</taxon>
        <taxon>Agaricomycetidae</taxon>
        <taxon>Agaricales</taxon>
        <taxon>Pleurotineae</taxon>
        <taxon>Stephanosporaceae</taxon>
        <taxon>Cristinia</taxon>
    </lineage>
</organism>
<dbReference type="PROSITE" id="PS50828">
    <property type="entry name" value="SMR"/>
    <property type="match status" value="1"/>
</dbReference>
<evidence type="ECO:0000313" key="4">
    <source>
        <dbReference type="Proteomes" id="UP000813824"/>
    </source>
</evidence>
<dbReference type="EMBL" id="JAEVFJ010000001">
    <property type="protein sequence ID" value="KAH8107863.1"/>
    <property type="molecule type" value="Genomic_DNA"/>
</dbReference>
<evidence type="ECO:0000313" key="3">
    <source>
        <dbReference type="EMBL" id="KAH8107863.1"/>
    </source>
</evidence>